<dbReference type="OrthoDB" id="8758244at2"/>
<dbReference type="EMBL" id="RKHR01000003">
    <property type="protein sequence ID" value="ROS05648.1"/>
    <property type="molecule type" value="Genomic_DNA"/>
</dbReference>
<evidence type="ECO:0000313" key="2">
    <source>
        <dbReference type="EMBL" id="ROS05648.1"/>
    </source>
</evidence>
<keyword evidence="3" id="KW-1185">Reference proteome</keyword>
<evidence type="ECO:0000313" key="3">
    <source>
        <dbReference type="Proteomes" id="UP000275394"/>
    </source>
</evidence>
<dbReference type="Proteomes" id="UP000275394">
    <property type="component" value="Unassembled WGS sequence"/>
</dbReference>
<reference evidence="2 3" key="1">
    <citation type="submission" date="2018-11" db="EMBL/GenBank/DDBJ databases">
        <title>Genomic Encyclopedia of Type Strains, Phase IV (KMG-IV): sequencing the most valuable type-strain genomes for metagenomic binning, comparative biology and taxonomic classification.</title>
        <authorList>
            <person name="Goeker M."/>
        </authorList>
    </citation>
    <scope>NUCLEOTIDE SEQUENCE [LARGE SCALE GENOMIC DNA]</scope>
    <source>
        <strain evidence="2 3">DSM 100316</strain>
    </source>
</reference>
<dbReference type="AlphaFoldDB" id="A0A3N2E0M5"/>
<comment type="caution">
    <text evidence="2">The sequence shown here is derived from an EMBL/GenBank/DDBJ whole genome shotgun (WGS) entry which is preliminary data.</text>
</comment>
<proteinExistence type="predicted"/>
<organism evidence="2 3">
    <name type="scientific">Sinobacterium caligoides</name>
    <dbReference type="NCBI Taxonomy" id="933926"/>
    <lineage>
        <taxon>Bacteria</taxon>
        <taxon>Pseudomonadati</taxon>
        <taxon>Pseudomonadota</taxon>
        <taxon>Gammaproteobacteria</taxon>
        <taxon>Cellvibrionales</taxon>
        <taxon>Spongiibacteraceae</taxon>
        <taxon>Sinobacterium</taxon>
    </lineage>
</organism>
<name>A0A3N2E0M5_9GAMM</name>
<evidence type="ECO:0008006" key="4">
    <source>
        <dbReference type="Google" id="ProtNLM"/>
    </source>
</evidence>
<protein>
    <recommendedName>
        <fullName evidence="4">Secreted protein</fullName>
    </recommendedName>
</protein>
<feature type="signal peptide" evidence="1">
    <location>
        <begin position="1"/>
        <end position="19"/>
    </location>
</feature>
<evidence type="ECO:0000256" key="1">
    <source>
        <dbReference type="SAM" id="SignalP"/>
    </source>
</evidence>
<feature type="chain" id="PRO_5018015030" description="Secreted protein" evidence="1">
    <location>
        <begin position="20"/>
        <end position="245"/>
    </location>
</feature>
<keyword evidence="1" id="KW-0732">Signal</keyword>
<accession>A0A3N2E0M5</accession>
<dbReference type="RefSeq" id="WP_123711542.1">
    <property type="nucleotide sequence ID" value="NZ_RKHR01000003.1"/>
</dbReference>
<sequence>MKKLLLAAAIAAISSQASALTAGLTGEIISVDASRGDQSGFENGSFTGSMTIEDDMSGDVLALTDFSFTVDNDFTSTNTTNFFGLHVTDVTYAGGSTYSFADQTGVGLSVLGQDADGNAVLTYEWGSSVDDSNDGATYDGSVTCNDFDDSQNPCDLLGDPSMDGAKLTIVASIDLNNPDFMSTLDILSITLEGYEEGTGLANGLSTTTYSFMEVETVETPIPGAAWLFGSALVGLGGIARRRKAA</sequence>
<gene>
    <name evidence="2" type="ORF">EDC56_1194</name>
</gene>